<reference evidence="4" key="1">
    <citation type="submission" date="2021-04" db="EMBL/GenBank/DDBJ databases">
        <authorList>
            <consortium name="Molecular Ecology Group"/>
        </authorList>
    </citation>
    <scope>NUCLEOTIDE SEQUENCE</scope>
</reference>
<gene>
    <name evidence="4" type="ORF">CUNI_LOCUS1810</name>
</gene>
<evidence type="ECO:0000259" key="3">
    <source>
        <dbReference type="PROSITE" id="PS50309"/>
    </source>
</evidence>
<evidence type="ECO:0000259" key="2">
    <source>
        <dbReference type="PROSITE" id="PS50095"/>
    </source>
</evidence>
<dbReference type="OrthoDB" id="5322100at2759"/>
<feature type="domain" description="Doublecortin" evidence="3">
    <location>
        <begin position="173"/>
        <end position="249"/>
    </location>
</feature>
<dbReference type="InterPro" id="IPR003533">
    <property type="entry name" value="Doublecortin_dom"/>
</dbReference>
<feature type="domain" description="PLAT" evidence="2">
    <location>
        <begin position="326"/>
        <end position="443"/>
    </location>
</feature>
<evidence type="ECO:0000256" key="1">
    <source>
        <dbReference type="PROSITE-ProRule" id="PRU00152"/>
    </source>
</evidence>
<dbReference type="SUPFAM" id="SSF49723">
    <property type="entry name" value="Lipase/lipooxygenase domain (PLAT/LH2 domain)"/>
    <property type="match status" value="2"/>
</dbReference>
<dbReference type="PANTHER" id="PTHR45901">
    <property type="entry name" value="PROTEIN CBG12474"/>
    <property type="match status" value="1"/>
</dbReference>
<dbReference type="InterPro" id="IPR036392">
    <property type="entry name" value="PLAT/LH2_dom_sf"/>
</dbReference>
<name>A0A8S3YLG7_9EUPU</name>
<dbReference type="InterPro" id="IPR001024">
    <property type="entry name" value="PLAT/LH2_dom"/>
</dbReference>
<accession>A0A8S3YLG7</accession>
<dbReference type="PROSITE" id="PS50095">
    <property type="entry name" value="PLAT"/>
    <property type="match status" value="2"/>
</dbReference>
<dbReference type="AlphaFoldDB" id="A0A8S3YLG7"/>
<dbReference type="Proteomes" id="UP000678393">
    <property type="component" value="Unassembled WGS sequence"/>
</dbReference>
<dbReference type="CDD" id="cd01756">
    <property type="entry name" value="PLAT_repeat"/>
    <property type="match status" value="1"/>
</dbReference>
<protein>
    <submittedName>
        <fullName evidence="4">Uncharacterized protein</fullName>
    </submittedName>
</protein>
<proteinExistence type="predicted"/>
<dbReference type="InterPro" id="IPR036572">
    <property type="entry name" value="Doublecortin_dom_sf"/>
</dbReference>
<dbReference type="Pfam" id="PF03607">
    <property type="entry name" value="DCX"/>
    <property type="match status" value="2"/>
</dbReference>
<dbReference type="PROSITE" id="PS50309">
    <property type="entry name" value="DC"/>
    <property type="match status" value="2"/>
</dbReference>
<dbReference type="Pfam" id="PF01477">
    <property type="entry name" value="PLAT"/>
    <property type="match status" value="2"/>
</dbReference>
<dbReference type="EMBL" id="CAJHNH020000224">
    <property type="protein sequence ID" value="CAG5116252.1"/>
    <property type="molecule type" value="Genomic_DNA"/>
</dbReference>
<organism evidence="4 5">
    <name type="scientific">Candidula unifasciata</name>
    <dbReference type="NCBI Taxonomy" id="100452"/>
    <lineage>
        <taxon>Eukaryota</taxon>
        <taxon>Metazoa</taxon>
        <taxon>Spiralia</taxon>
        <taxon>Lophotrochozoa</taxon>
        <taxon>Mollusca</taxon>
        <taxon>Gastropoda</taxon>
        <taxon>Heterobranchia</taxon>
        <taxon>Euthyneura</taxon>
        <taxon>Panpulmonata</taxon>
        <taxon>Eupulmonata</taxon>
        <taxon>Stylommatophora</taxon>
        <taxon>Helicina</taxon>
        <taxon>Helicoidea</taxon>
        <taxon>Geomitridae</taxon>
        <taxon>Candidula</taxon>
    </lineage>
</organism>
<comment type="caution">
    <text evidence="1">Lacks conserved residue(s) required for the propagation of feature annotation.</text>
</comment>
<comment type="caution">
    <text evidence="4">The sequence shown here is derived from an EMBL/GenBank/DDBJ whole genome shotgun (WGS) entry which is preliminary data.</text>
</comment>
<dbReference type="SUPFAM" id="SSF89837">
    <property type="entry name" value="Doublecortin (DC)"/>
    <property type="match status" value="2"/>
</dbReference>
<dbReference type="Gene3D" id="2.60.60.20">
    <property type="entry name" value="PLAT/LH2 domain"/>
    <property type="match status" value="2"/>
</dbReference>
<dbReference type="GO" id="GO:0035556">
    <property type="term" value="P:intracellular signal transduction"/>
    <property type="evidence" value="ECO:0007669"/>
    <property type="project" value="InterPro"/>
</dbReference>
<dbReference type="InterPro" id="IPR052970">
    <property type="entry name" value="Inner_ear_hair_cell_LOXHD"/>
</dbReference>
<keyword evidence="5" id="KW-1185">Reference proteome</keyword>
<sequence>MATPRYLKQRSINSRRVTSDMSRQVIQEPYKAKKCYFYRDGDTKFKAVMLCIHPRKYKRLETVISELSAKVKLPFGVRSIFTPRGRDMITSLDGFENGESYVCSQLRLQARGVDPDKVVPPPRWYYDKPSSGTKELALLLKEQEFKNKARYLGKKYEAQYQKLLYPYTRVQPKKITMLKNGEPHVRHVVLINRRTAQTFEQILRDISEMFGMAVSRLFTVEGRQVTSLAAVINGPDVLVAAGKEPFKQMIPFVYEPVESRVRSRLEMSRLDMRSRLDTSRMEMRSRLDTDQRDTRSRLDTNRSEHMYGRVAPKATKNKEKMAKTRGQWKVWCTTSDLSDAGTSAQVTITVYGHKENSGPIPLGFPDSKAFQRGQVDEFELDVGTGIGEIFKIRLAHDNTGEHPDWFCDEIRMQDEDTEETLVFPCRRWLSRNKDDHEICRELPVNRKGQPQLPVIKYEVTVTTGDLWNGGTNASVYLTIYGDRGDSGVRQLYTNHFTIEAVSLGHLKRVIVGHDGTAPVENMQYLHLEKVSIQEPVFKYIVSCLLTLSKFIHRWLDEGEDDGKIVRELKVQDDYLEDILEKRNV</sequence>
<dbReference type="CDD" id="cd17070">
    <property type="entry name" value="DCX2_RP_like"/>
    <property type="match status" value="1"/>
</dbReference>
<evidence type="ECO:0000313" key="4">
    <source>
        <dbReference type="EMBL" id="CAG5116252.1"/>
    </source>
</evidence>
<evidence type="ECO:0000313" key="5">
    <source>
        <dbReference type="Proteomes" id="UP000678393"/>
    </source>
</evidence>
<feature type="domain" description="Doublecortin" evidence="3">
    <location>
        <begin position="33"/>
        <end position="104"/>
    </location>
</feature>
<feature type="domain" description="PLAT" evidence="2">
    <location>
        <begin position="455"/>
        <end position="569"/>
    </location>
</feature>
<dbReference type="SMART" id="SM00308">
    <property type="entry name" value="LH2"/>
    <property type="match status" value="1"/>
</dbReference>
<dbReference type="Gene3D" id="3.10.20.230">
    <property type="entry name" value="Doublecortin domain"/>
    <property type="match status" value="2"/>
</dbReference>
<feature type="non-terminal residue" evidence="4">
    <location>
        <position position="584"/>
    </location>
</feature>
<feature type="non-terminal residue" evidence="4">
    <location>
        <position position="1"/>
    </location>
</feature>
<dbReference type="PANTHER" id="PTHR45901:SF7">
    <property type="entry name" value="OXYGEN-REGULATED PROTEIN 1"/>
    <property type="match status" value="1"/>
</dbReference>
<dbReference type="SMART" id="SM00537">
    <property type="entry name" value="DCX"/>
    <property type="match status" value="2"/>
</dbReference>